<keyword evidence="6" id="KW-1185">Reference proteome</keyword>
<feature type="compositionally biased region" description="Acidic residues" evidence="3">
    <location>
        <begin position="24"/>
        <end position="47"/>
    </location>
</feature>
<feature type="compositionally biased region" description="Pro residues" evidence="3">
    <location>
        <begin position="420"/>
        <end position="446"/>
    </location>
</feature>
<dbReference type="GO" id="GO:0005856">
    <property type="term" value="C:cytoskeleton"/>
    <property type="evidence" value="ECO:0007669"/>
    <property type="project" value="TreeGrafter"/>
</dbReference>
<feature type="region of interest" description="Disordered" evidence="3">
    <location>
        <begin position="1338"/>
        <end position="1459"/>
    </location>
</feature>
<proteinExistence type="predicted"/>
<feature type="compositionally biased region" description="Polar residues" evidence="3">
    <location>
        <begin position="619"/>
        <end position="639"/>
    </location>
</feature>
<feature type="region of interest" description="Disordered" evidence="3">
    <location>
        <begin position="1606"/>
        <end position="1635"/>
    </location>
</feature>
<sequence>MNFLLGNLHGNDDDYDYDVGGSEEGWDDDADDIDLDDDDDDVVDDYDPNNHNEEEEDLQQHQRSLEQGGGGGTIQMGTGLLMGRLTRFIDAVTSPDLNYEQEEEEDDDENGEYNDGGDGSNDGYDGYNNDESGWQDDDDGLDDLIIDNDDNHDVKEEEEQPFESSGNGNENGWEDDPDIITDSEVDGNQTVNVNDDGDVGEPADTDITATSSSTPPPTIMPVPNPDISLQTSNAVVAPSDVEEEEEYDHDDGNGWDDDLNLSTQLMNTSTFTLGTSFQQQNQHLPPNIVPQVQEDHHDQIIMDQSVSGWDDDDVHLELDEDNDNDDDNEDNVDVEDDDNARGPTITPTPPPPPPPPPPQHLPAQHRVSSVTIGSSLMSSMGTLPGSETIDEGWDDDGGDLEDLEDTIEETQQTNFTAATIPPPPPPPPSPVKSHPPPPPPPPPALPIPNTRESSAGASTIPSVSFAEQQATVASSTNPLAVEEGWDDDALLDDVEEMDGQDEIRAATPKVVDSVPPPPPPSTNGTNTTFGGRTDAAIMNSAHPSLEEGWEDDDVDGLDDDDDDANKDLNTENNDEANNESNTSNRIIFDHIPHPTEVARYHTTVDATCQDDDISRDDTLSMTNSRSYHQQQQQYSTSRLSNISDQDNNQMVNWTPEEPSFVPLKDNTSGDGAIPIVSASFPAAGSMAVLHGENDGNSTIDSYSVRSGMGDSITTASTTNTGGAGSSGFNLPVLTSNGSMAQPLSSGTGRIAKPRRMVDFTPRVARGTSGDASLAVAGHTSVGESLDSIDEVEETDDSDNDDVLKEFLPSNPAIAETAIQRVDGASSNDIPPLTLQEEGEDGINDNININDTAAPLVNAIPDVPKALRRSVTGASVEVLSDSSESGDLGEFSDVGSIKDDLYGPMVSHIPQESSIIATETPTPMEDNDPDIVEGVIIHRPGIEDDTVVGHADKDVENDIHNDDEMDDESSKGESSTFGMTSVTMGTFTDDTRSLLSGRLPVVDETQHLVDFVPHEPPHRMADASTVVLMDDVSESSRVTDNVNDDPRASEGFGPVVSHIPSVPRRAPSATTSVITQISGLARDIKEDDEMDNTTIGFGERVATGSTGDGDELLDEQEDADIPLGNGGDHIVDMVPPGRRSRGTLDASVRVLVDIDEDLTQVGTINEEVAADFGPVVSHIPTANAPRSVAESMLTQVNADAEQDDDLDGGTWFGASTVGASSAVVGGASSEGDASEDGWEVDAQVLENLGSPTAPENQLPHVVDHVPDQRPSLGPADPSLIVNADPSEMSSQVDDFNQDEQNFGPVVDSLPSERILPPPAVGSTVVELPSVLYEDLEEIDEPDEAPQQQLPNEWDTQLPNPQSGNDDDSDREQLVDFLPPPEEELQELVRDASSEMATVDEKSTLPAEDPREDDYGPVVDHLPTASQSSIGNASETPSDDRRGAASQRNIDSVAPNFSVGSKRKDDVIDEVLDEDEFGPVVDVLPSGSSRASLAPSRGGSTVDALGTVSEVEDDLNTRDGWDNDTIDLGELQGSPRTAAQRSNDDRSYTVTWGDGVFHQNSSSGQGNVSKAAGGNVAFVDAEAGLLPRSSLDETKFYDPEAAVGSNGWGDDSLTFDSSHQNIADADTPPSTPRSSAGYVARATPECRKCGGQNSVDCPCVQALIAENEGADNMVGTWKTPEGEIVKIDLQKLLEDETTKRILVEKECQALRQTIENLKAGRDALVVSSEQIMGREEEMISAISKWQDANSKLTEDVRNFETECERLRQEQSESVRELNLTRDYISALMAEKNEIQKREAVLSKEVCQLKKTLEEQKEKSASGSVLQEQIEHLRQEVASKECECSDLNSQLNLVQGKLTKAEAENFKHAKDIARMSREHTKAIATLEKRVEEYQKELEDVRRQKDACLADYEGRLSKETTMAQNLTTENSRLEKQLQILRSQQDDVVKDLNSKLLKKQTEIAHLQARLKTADEEKSNQLVALRTQQVEIQKLSSLSAQLERTSKERDSLKHDLDASEVKIKTMESDLRDVKSKLEVQSTSLAAEVDALRKNASMSEKEKHDFRREIDLLKEQLVEKEVKRSHLQNQLDSLQQSYATLQSASASSALGVKKEEAKLRQLEDELRRLREQHTSQSRELVASEREVEKFKAEVSRLGVHLVQKERLEGELQQARDMTFSQSERIRSLEGDLTAFKRDLAEKDQSDSLLRQEIKAKEAALSKLQNERNDLLSKIDDMTDRLTRFEAEREAFQHESVRATSMLESLQEQVDGLANERDHFKGERDMLEEENEEMLVQFGLLNEQMNETGSELERVMEELNLKSEQLLSRDNAIEEMEMKLRASEERAESLKTDLDVLASKNNGQADLNEIHRQELVQENEKLRGLVEDLTADRNRLASAMERMESEKSSLIETIESLRQQVDEILSSKDSKERDLQSIIDNLTIEKNEMAMQSRTQSDELDKANEKLRRSQAFEQEFAPLQERLSELESQLSQKEMLMQQKDGAIQDLQYQLVNARSAPAESAETKSLRRTILELEAKAAVEKGQLLEMETLCDETQQELTRTIEQLQSSEDRIQELQAEVETMGELESANRSLEERLTQLEQALHTSQAGESRYRDEIQSLRQQLGSLEMELRDSSRTYEQSAKEPSGQGFAEIETLRQQIELLKRNQLESSNQAGAREEMIEREVHTLQDQMREKDSQISTLQNELQSLARDLSHSDQELASKNDHVQQLSSELEMMRLKLLEPAPTNNILDQAQDEAESVEEMRSHIISLAQALEKSENRRADIIERIEKERQANADSLRRMTESVKRFYSTLNFGDTT</sequence>
<feature type="region of interest" description="Disordered" evidence="3">
    <location>
        <begin position="956"/>
        <end position="978"/>
    </location>
</feature>
<feature type="compositionally biased region" description="Polar residues" evidence="3">
    <location>
        <begin position="1422"/>
        <end position="1434"/>
    </location>
</feature>
<feature type="compositionally biased region" description="Acidic residues" evidence="3">
    <location>
        <begin position="240"/>
        <end position="259"/>
    </location>
</feature>
<feature type="coiled-coil region" evidence="2">
    <location>
        <begin position="1820"/>
        <end position="2139"/>
    </location>
</feature>
<feature type="region of interest" description="Disordered" evidence="3">
    <location>
        <begin position="1286"/>
        <end position="1319"/>
    </location>
</feature>
<feature type="coiled-coil region" evidence="2">
    <location>
        <begin position="1740"/>
        <end position="1774"/>
    </location>
</feature>
<feature type="compositionally biased region" description="Acidic residues" evidence="3">
    <location>
        <begin position="172"/>
        <end position="185"/>
    </location>
</feature>
<feature type="region of interest" description="Disordered" evidence="3">
    <location>
        <begin position="93"/>
        <end position="261"/>
    </location>
</feature>
<feature type="compositionally biased region" description="Basic and acidic residues" evidence="3">
    <location>
        <begin position="48"/>
        <end position="64"/>
    </location>
</feature>
<organism evidence="4 6">
    <name type="scientific">Nitzschia inconspicua</name>
    <dbReference type="NCBI Taxonomy" id="303405"/>
    <lineage>
        <taxon>Eukaryota</taxon>
        <taxon>Sar</taxon>
        <taxon>Stramenopiles</taxon>
        <taxon>Ochrophyta</taxon>
        <taxon>Bacillariophyta</taxon>
        <taxon>Bacillariophyceae</taxon>
        <taxon>Bacillariophycidae</taxon>
        <taxon>Bacillariales</taxon>
        <taxon>Bacillariaceae</taxon>
        <taxon>Nitzschia</taxon>
    </lineage>
</organism>
<feature type="compositionally biased region" description="Acidic residues" evidence="3">
    <location>
        <begin position="483"/>
        <end position="500"/>
    </location>
</feature>
<dbReference type="PANTHER" id="PTHR32083:SF48">
    <property type="entry name" value="TRANS-GOLGI NETWORK-LOCALIZED SYP41-INTERACTING PROTEIN 1"/>
    <property type="match status" value="1"/>
</dbReference>
<dbReference type="OrthoDB" id="10255522at2759"/>
<feature type="compositionally biased region" description="Acidic residues" evidence="3">
    <location>
        <begin position="99"/>
        <end position="112"/>
    </location>
</feature>
<feature type="compositionally biased region" description="Polar residues" evidence="3">
    <location>
        <begin position="1286"/>
        <end position="1299"/>
    </location>
</feature>
<feature type="region of interest" description="Disordered" evidence="3">
    <location>
        <begin position="610"/>
        <end position="639"/>
    </location>
</feature>
<feature type="region of interest" description="Disordered" evidence="3">
    <location>
        <begin position="2625"/>
        <end position="2645"/>
    </location>
</feature>
<feature type="compositionally biased region" description="Polar residues" evidence="3">
    <location>
        <begin position="1344"/>
        <end position="1362"/>
    </location>
</feature>
<protein>
    <submittedName>
        <fullName evidence="4">Uncharacterized protein</fullName>
    </submittedName>
</protein>
<feature type="compositionally biased region" description="Pro residues" evidence="3">
    <location>
        <begin position="346"/>
        <end position="360"/>
    </location>
</feature>
<feature type="coiled-coil region" evidence="2">
    <location>
        <begin position="2755"/>
        <end position="2789"/>
    </location>
</feature>
<reference evidence="4" key="2">
    <citation type="submission" date="2021-04" db="EMBL/GenBank/DDBJ databases">
        <authorList>
            <person name="Podell S."/>
        </authorList>
    </citation>
    <scope>NUCLEOTIDE SEQUENCE</scope>
    <source>
        <strain evidence="4">Hildebrandi</strain>
    </source>
</reference>
<dbReference type="Proteomes" id="UP000693970">
    <property type="component" value="Unassembled WGS sequence"/>
</dbReference>
<evidence type="ECO:0000256" key="1">
    <source>
        <dbReference type="ARBA" id="ARBA00023054"/>
    </source>
</evidence>
<dbReference type="EMBL" id="JAGRRH010000006">
    <property type="protein sequence ID" value="KAG7369328.1"/>
    <property type="molecule type" value="Genomic_DNA"/>
</dbReference>
<feature type="coiled-coil region" evidence="2">
    <location>
        <begin position="2199"/>
        <end position="2426"/>
    </location>
</feature>
<keyword evidence="1 2" id="KW-0175">Coiled coil</keyword>
<feature type="region of interest" description="Disordered" evidence="3">
    <location>
        <begin position="311"/>
        <end position="583"/>
    </location>
</feature>
<gene>
    <name evidence="4" type="ORF">IV203_011267</name>
    <name evidence="5" type="ORF">IV203_032071</name>
</gene>
<name>A0A9K3K7Q5_9STRA</name>
<feature type="compositionally biased region" description="Low complexity" evidence="3">
    <location>
        <begin position="522"/>
        <end position="533"/>
    </location>
</feature>
<comment type="caution">
    <text evidence="4">The sequence shown here is derived from an EMBL/GenBank/DDBJ whole genome shotgun (WGS) entry which is preliminary data.</text>
</comment>
<reference evidence="4" key="1">
    <citation type="journal article" date="2021" name="Sci. Rep.">
        <title>Diploid genomic architecture of Nitzschia inconspicua, an elite biomass production diatom.</title>
        <authorList>
            <person name="Oliver A."/>
            <person name="Podell S."/>
            <person name="Pinowska A."/>
            <person name="Traller J.C."/>
            <person name="Smith S.R."/>
            <person name="McClure R."/>
            <person name="Beliaev A."/>
            <person name="Bohutskyi P."/>
            <person name="Hill E.A."/>
            <person name="Rabines A."/>
            <person name="Zheng H."/>
            <person name="Allen L.Z."/>
            <person name="Kuo A."/>
            <person name="Grigoriev I.V."/>
            <person name="Allen A.E."/>
            <person name="Hazlebeck D."/>
            <person name="Allen E.E."/>
        </authorList>
    </citation>
    <scope>NUCLEOTIDE SEQUENCE</scope>
    <source>
        <strain evidence="4">Hildebrandi</strain>
    </source>
</reference>
<feature type="region of interest" description="Disordered" evidence="3">
    <location>
        <begin position="1"/>
        <end position="77"/>
    </location>
</feature>
<feature type="compositionally biased region" description="Acidic residues" evidence="3">
    <location>
        <begin position="547"/>
        <end position="564"/>
    </location>
</feature>
<evidence type="ECO:0000313" key="6">
    <source>
        <dbReference type="Proteomes" id="UP000693970"/>
    </source>
</evidence>
<dbReference type="EMBL" id="JAGRRH010000069">
    <property type="protein sequence ID" value="KAG7337938.1"/>
    <property type="molecule type" value="Genomic_DNA"/>
</dbReference>
<evidence type="ECO:0000313" key="5">
    <source>
        <dbReference type="EMBL" id="KAG7369328.1"/>
    </source>
</evidence>
<feature type="compositionally biased region" description="Polar residues" evidence="3">
    <location>
        <begin position="450"/>
        <end position="478"/>
    </location>
</feature>
<feature type="compositionally biased region" description="Low complexity" evidence="3">
    <location>
        <begin position="121"/>
        <end position="132"/>
    </location>
</feature>
<feature type="region of interest" description="Disordered" evidence="3">
    <location>
        <begin position="1477"/>
        <end position="1545"/>
    </location>
</feature>
<feature type="compositionally biased region" description="Acidic residues" evidence="3">
    <location>
        <begin position="388"/>
        <end position="408"/>
    </location>
</feature>
<feature type="compositionally biased region" description="Acidic residues" evidence="3">
    <location>
        <begin position="195"/>
        <end position="204"/>
    </location>
</feature>
<feature type="compositionally biased region" description="Acidic residues" evidence="3">
    <location>
        <begin position="133"/>
        <end position="148"/>
    </location>
</feature>
<feature type="compositionally biased region" description="Basic and acidic residues" evidence="3">
    <location>
        <begin position="1385"/>
        <end position="1401"/>
    </location>
</feature>
<evidence type="ECO:0000256" key="2">
    <source>
        <dbReference type="SAM" id="Coils"/>
    </source>
</evidence>
<evidence type="ECO:0000256" key="3">
    <source>
        <dbReference type="SAM" id="MobiDB-lite"/>
    </source>
</evidence>
<feature type="compositionally biased region" description="Acidic residues" evidence="3">
    <location>
        <begin position="311"/>
        <end position="338"/>
    </location>
</feature>
<feature type="region of interest" description="Disordered" evidence="3">
    <location>
        <begin position="1248"/>
        <end position="1274"/>
    </location>
</feature>
<feature type="compositionally biased region" description="Polar residues" evidence="3">
    <location>
        <begin position="366"/>
        <end position="381"/>
    </location>
</feature>
<accession>A0A9K3K7Q5</accession>
<evidence type="ECO:0000313" key="4">
    <source>
        <dbReference type="EMBL" id="KAG7337938.1"/>
    </source>
</evidence>
<dbReference type="PANTHER" id="PTHR32083">
    <property type="entry name" value="CILIA AND FLAGELLA-ASSOCIATED PROTEIN 58-RELATED"/>
    <property type="match status" value="1"/>
</dbReference>
<feature type="compositionally biased region" description="Pro residues" evidence="3">
    <location>
        <begin position="214"/>
        <end position="224"/>
    </location>
</feature>